<dbReference type="EMBL" id="CP002606">
    <property type="protein sequence ID" value="AEA33169.1"/>
    <property type="molecule type" value="Genomic_DNA"/>
</dbReference>
<gene>
    <name evidence="2" type="ordered locus">Hipma_0191</name>
</gene>
<dbReference type="RefSeq" id="WP_013681214.1">
    <property type="nucleotide sequence ID" value="NC_015318.1"/>
</dbReference>
<dbReference type="Proteomes" id="UP000008139">
    <property type="component" value="Chromosome"/>
</dbReference>
<evidence type="ECO:0000313" key="3">
    <source>
        <dbReference type="Proteomes" id="UP000008139"/>
    </source>
</evidence>
<dbReference type="InParanoid" id="F2LXI3"/>
<dbReference type="eggNOG" id="COG3963">
    <property type="taxonomic scope" value="Bacteria"/>
</dbReference>
<keyword evidence="3" id="KW-1185">Reference proteome</keyword>
<protein>
    <submittedName>
        <fullName evidence="2">Methyltransferase type 11</fullName>
    </submittedName>
</protein>
<dbReference type="STRING" id="760142.Hipma_0191"/>
<dbReference type="GO" id="GO:0008757">
    <property type="term" value="F:S-adenosylmethionine-dependent methyltransferase activity"/>
    <property type="evidence" value="ECO:0007669"/>
    <property type="project" value="InterPro"/>
</dbReference>
<dbReference type="OrthoDB" id="9805585at2"/>
<keyword evidence="2" id="KW-0489">Methyltransferase</keyword>
<dbReference type="CDD" id="cd02440">
    <property type="entry name" value="AdoMet_MTases"/>
    <property type="match status" value="1"/>
</dbReference>
<proteinExistence type="predicted"/>
<keyword evidence="2" id="KW-0808">Transferase</keyword>
<accession>F2LXI3</accession>
<evidence type="ECO:0000313" key="2">
    <source>
        <dbReference type="EMBL" id="AEA33169.1"/>
    </source>
</evidence>
<dbReference type="GO" id="GO:0032259">
    <property type="term" value="P:methylation"/>
    <property type="evidence" value="ECO:0007669"/>
    <property type="project" value="UniProtKB-KW"/>
</dbReference>
<dbReference type="HOGENOM" id="CLU_085338_2_0_7"/>
<dbReference type="AlphaFoldDB" id="F2LXI3"/>
<feature type="domain" description="Methyltransferase type 11" evidence="1">
    <location>
        <begin position="46"/>
        <end position="145"/>
    </location>
</feature>
<evidence type="ECO:0000259" key="1">
    <source>
        <dbReference type="Pfam" id="PF08241"/>
    </source>
</evidence>
<dbReference type="Pfam" id="PF08241">
    <property type="entry name" value="Methyltransf_11"/>
    <property type="match status" value="1"/>
</dbReference>
<reference evidence="2 3" key="1">
    <citation type="journal article" date="2011" name="Stand. Genomic Sci.">
        <title>Complete genome sequence of the thermophilic sulfur-reducer Hippea maritima type strain (MH(2)).</title>
        <authorList>
            <person name="Huntemann M."/>
            <person name="Lu M."/>
            <person name="Nolan M."/>
            <person name="Lapidus A."/>
            <person name="Lucas S."/>
            <person name="Hammon N."/>
            <person name="Deshpande S."/>
            <person name="Cheng J.F."/>
            <person name="Tapia R."/>
            <person name="Han C."/>
            <person name="Goodwin L."/>
            <person name="Pitluck S."/>
            <person name="Liolios K."/>
            <person name="Pagani I."/>
            <person name="Ivanova N."/>
            <person name="Ovchinikova G."/>
            <person name="Pati A."/>
            <person name="Chen A."/>
            <person name="Palaniappan K."/>
            <person name="Land M."/>
            <person name="Hauser L."/>
            <person name="Jeffries C.D."/>
            <person name="Detter J.C."/>
            <person name="Brambilla E.M."/>
            <person name="Rohde M."/>
            <person name="Spring S."/>
            <person name="Goker M."/>
            <person name="Woyke T."/>
            <person name="Bristow J."/>
            <person name="Eisen J.A."/>
            <person name="Markowitz V."/>
            <person name="Hugenholtz P."/>
            <person name="Kyrpides N.C."/>
            <person name="Klenk H.P."/>
            <person name="Mavromatis K."/>
        </authorList>
    </citation>
    <scope>NUCLEOTIDE SEQUENCE [LARGE SCALE GENOMIC DNA]</scope>
    <source>
        <strain evidence="3">ATCC 700847 / DSM 10411 / MH2</strain>
    </source>
</reference>
<dbReference type="InterPro" id="IPR029063">
    <property type="entry name" value="SAM-dependent_MTases_sf"/>
</dbReference>
<reference evidence="3" key="2">
    <citation type="submission" date="2011-03" db="EMBL/GenBank/DDBJ databases">
        <title>The complete genome of Hippea maritima DSM 10411.</title>
        <authorList>
            <consortium name="US DOE Joint Genome Institute (JGI-PGF)"/>
            <person name="Lucas S."/>
            <person name="Copeland A."/>
            <person name="Lapidus A."/>
            <person name="Bruce D."/>
            <person name="Goodwin L."/>
            <person name="Pitluck S."/>
            <person name="Peters L."/>
            <person name="Kyrpides N."/>
            <person name="Mavromatis K."/>
            <person name="Pagani I."/>
            <person name="Ivanova N."/>
            <person name="Mikhailova N."/>
            <person name="Lu M."/>
            <person name="Detter J.C."/>
            <person name="Tapia R."/>
            <person name="Han C."/>
            <person name="Land M."/>
            <person name="Hauser L."/>
            <person name="Markowitz V."/>
            <person name="Cheng J.-F."/>
            <person name="Hugenholtz P."/>
            <person name="Woyke T."/>
            <person name="Wu D."/>
            <person name="Spring S."/>
            <person name="Schroeder M."/>
            <person name="Brambilla E."/>
            <person name="Klenk H.-P."/>
            <person name="Eisen J.A."/>
        </authorList>
    </citation>
    <scope>NUCLEOTIDE SEQUENCE [LARGE SCALE GENOMIC DNA]</scope>
    <source>
        <strain evidence="3">ATCC 700847 / DSM 10411 / MH2</strain>
    </source>
</reference>
<name>F2LXI3_HIPMA</name>
<organism evidence="2 3">
    <name type="scientific">Hippea maritima (strain ATCC 700847 / DSM 10411 / MH2)</name>
    <dbReference type="NCBI Taxonomy" id="760142"/>
    <lineage>
        <taxon>Bacteria</taxon>
        <taxon>Pseudomonadati</taxon>
        <taxon>Campylobacterota</taxon>
        <taxon>Desulfurellia</taxon>
        <taxon>Desulfurellales</taxon>
        <taxon>Hippeaceae</taxon>
        <taxon>Hippea</taxon>
    </lineage>
</organism>
<sequence length="192" mass="22004">MQEFVKFLKQFLFHPIAVSSITPSSKFLSSAITKEINPKNSKIVFEFGCGSGAITKSIISNIKKDAMLVAFDINKNFTEIVKRKYPEVIVINDSVENVEKHMKQHSINKIDIIISSLPWAVFSLSTQSKLLNLIHRILRPNGIFITYSYLHTFIFPSQSRFRSILHKQFRVVRTSKPVWLNLPPAVIIKCIK</sequence>
<dbReference type="Gene3D" id="3.40.50.150">
    <property type="entry name" value="Vaccinia Virus protein VP39"/>
    <property type="match status" value="1"/>
</dbReference>
<dbReference type="InterPro" id="IPR013216">
    <property type="entry name" value="Methyltransf_11"/>
</dbReference>
<dbReference type="SUPFAM" id="SSF53335">
    <property type="entry name" value="S-adenosyl-L-methionine-dependent methyltransferases"/>
    <property type="match status" value="1"/>
</dbReference>
<dbReference type="KEGG" id="hmr:Hipma_0191"/>